<dbReference type="HOGENOM" id="CLU_055871_0_0_1"/>
<dbReference type="SUPFAM" id="SSF53098">
    <property type="entry name" value="Ribonuclease H-like"/>
    <property type="match status" value="1"/>
</dbReference>
<dbReference type="EMBL" id="JNVN01003936">
    <property type="protein sequence ID" value="KHJ30584.1"/>
    <property type="molecule type" value="Genomic_DNA"/>
</dbReference>
<protein>
    <recommendedName>
        <fullName evidence="2">Integrase catalytic domain-containing protein</fullName>
    </recommendedName>
</protein>
<proteinExistence type="predicted"/>
<dbReference type="STRING" id="52586.A0A0B1P182"/>
<sequence length="269" mass="30466">MGIIFDNIENMLIHKSTGITHAVIRRFGHAFLMLQQNKVQIQNNNIIEKHFKYLTEGDLNRLHRRFGHPSVACLHKILQEAGHNDPDNFKTLTNISAHCKHCQLNGPAPFRFKFKLKDDKNFNHTILVDIMYLEGNVLTLHVIDEATRYQAARFLKDVSSQSIWQALRLCWIDVYVGPPDLIIHEAGTNFTAKDFQQNAVSLAIRTKCVPVEAAHSIGLVERYHGPLRRAYSIISSELDTIEKSLKLQMAVKAINDTAGPNGLVPTLLV</sequence>
<evidence type="ECO:0000259" key="2">
    <source>
        <dbReference type="PROSITE" id="PS50994"/>
    </source>
</evidence>
<dbReference type="GO" id="GO:0003723">
    <property type="term" value="F:RNA binding"/>
    <property type="evidence" value="ECO:0007669"/>
    <property type="project" value="UniProtKB-KW"/>
</dbReference>
<keyword evidence="1" id="KW-0694">RNA-binding</keyword>
<evidence type="ECO:0000313" key="3">
    <source>
        <dbReference type="EMBL" id="KHJ30584.1"/>
    </source>
</evidence>
<evidence type="ECO:0000256" key="1">
    <source>
        <dbReference type="ARBA" id="ARBA00022884"/>
    </source>
</evidence>
<comment type="caution">
    <text evidence="3">The sequence shown here is derived from an EMBL/GenBank/DDBJ whole genome shotgun (WGS) entry which is preliminary data.</text>
</comment>
<dbReference type="GO" id="GO:0015074">
    <property type="term" value="P:DNA integration"/>
    <property type="evidence" value="ECO:0007669"/>
    <property type="project" value="InterPro"/>
</dbReference>
<reference evidence="3 4" key="1">
    <citation type="journal article" date="2014" name="BMC Genomics">
        <title>Adaptive genomic structural variation in the grape powdery mildew pathogen, Erysiphe necator.</title>
        <authorList>
            <person name="Jones L."/>
            <person name="Riaz S."/>
            <person name="Morales-Cruz A."/>
            <person name="Amrine K.C."/>
            <person name="McGuire B."/>
            <person name="Gubler W.D."/>
            <person name="Walker M.A."/>
            <person name="Cantu D."/>
        </authorList>
    </citation>
    <scope>NUCLEOTIDE SEQUENCE [LARGE SCALE GENOMIC DNA]</scope>
    <source>
        <strain evidence="4">c</strain>
    </source>
</reference>
<dbReference type="AlphaFoldDB" id="A0A0B1P182"/>
<accession>A0A0B1P182</accession>
<dbReference type="Gene3D" id="3.30.420.10">
    <property type="entry name" value="Ribonuclease H-like superfamily/Ribonuclease H"/>
    <property type="match status" value="1"/>
</dbReference>
<gene>
    <name evidence="3" type="ORF">EV44_g3904</name>
</gene>
<evidence type="ECO:0000313" key="4">
    <source>
        <dbReference type="Proteomes" id="UP000030854"/>
    </source>
</evidence>
<dbReference type="PROSITE" id="PS50994">
    <property type="entry name" value="INTEGRASE"/>
    <property type="match status" value="1"/>
</dbReference>
<dbReference type="InterPro" id="IPR001584">
    <property type="entry name" value="Integrase_cat-core"/>
</dbReference>
<dbReference type="InterPro" id="IPR036397">
    <property type="entry name" value="RNaseH_sf"/>
</dbReference>
<feature type="domain" description="Integrase catalytic" evidence="2">
    <location>
        <begin position="105"/>
        <end position="269"/>
    </location>
</feature>
<organism evidence="3 4">
    <name type="scientific">Uncinula necator</name>
    <name type="common">Grape powdery mildew</name>
    <dbReference type="NCBI Taxonomy" id="52586"/>
    <lineage>
        <taxon>Eukaryota</taxon>
        <taxon>Fungi</taxon>
        <taxon>Dikarya</taxon>
        <taxon>Ascomycota</taxon>
        <taxon>Pezizomycotina</taxon>
        <taxon>Leotiomycetes</taxon>
        <taxon>Erysiphales</taxon>
        <taxon>Erysiphaceae</taxon>
        <taxon>Erysiphe</taxon>
    </lineage>
</organism>
<name>A0A0B1P182_UNCNE</name>
<dbReference type="InterPro" id="IPR012337">
    <property type="entry name" value="RNaseH-like_sf"/>
</dbReference>
<keyword evidence="4" id="KW-1185">Reference proteome</keyword>
<dbReference type="GO" id="GO:0005634">
    <property type="term" value="C:nucleus"/>
    <property type="evidence" value="ECO:0007669"/>
    <property type="project" value="UniProtKB-ARBA"/>
</dbReference>
<dbReference type="Proteomes" id="UP000030854">
    <property type="component" value="Unassembled WGS sequence"/>
</dbReference>